<protein>
    <submittedName>
        <fullName evidence="1">Zn-finger domain-containing protein</fullName>
    </submittedName>
</protein>
<keyword evidence="2" id="KW-1185">Reference proteome</keyword>
<proteinExistence type="predicted"/>
<dbReference type="Pfam" id="PF18759">
    <property type="entry name" value="Plavaka"/>
    <property type="match status" value="1"/>
</dbReference>
<dbReference type="Proteomes" id="UP000019487">
    <property type="component" value="Unassembled WGS sequence"/>
</dbReference>
<evidence type="ECO:0000313" key="1">
    <source>
        <dbReference type="EMBL" id="ESZ92700.1"/>
    </source>
</evidence>
<dbReference type="OrthoDB" id="5322288at2759"/>
<dbReference type="EMBL" id="AYSA01000366">
    <property type="protein sequence ID" value="ESZ92700.1"/>
    <property type="molecule type" value="Genomic_DNA"/>
</dbReference>
<accession>W9CDR4</accession>
<reference evidence="1 2" key="1">
    <citation type="journal article" date="2014" name="Genome Announc.">
        <title>Draft genome sequence of Sclerotinia borealis, a psychrophilic plant pathogenic fungus.</title>
        <authorList>
            <person name="Mardanov A.V."/>
            <person name="Beletsky A.V."/>
            <person name="Kadnikov V.V."/>
            <person name="Ignatov A.N."/>
            <person name="Ravin N.V."/>
        </authorList>
    </citation>
    <scope>NUCLEOTIDE SEQUENCE [LARGE SCALE GENOMIC DNA]</scope>
    <source>
        <strain evidence="2">F-4157</strain>
    </source>
</reference>
<sequence>MKLPDDATVVPIILASDKTAMTKLQRDLVAWPVYMTVGNLSREIRRKQKIPGVLLIGFIPVIRGLSKAINPEDLDSIVVGDFNIRCKEIEAYEHQVIPKTEDDDEWVIDTDEFYSSYTSMMIPELRALFKSRGLKGISKMKKKGDFVTALMHDDNDIAVSQSQGQSQSQTELALVID</sequence>
<dbReference type="HOGENOM" id="CLU_1518724_0_0_1"/>
<evidence type="ECO:0000313" key="2">
    <source>
        <dbReference type="Proteomes" id="UP000019487"/>
    </source>
</evidence>
<gene>
    <name evidence="1" type="ORF">SBOR_6912</name>
</gene>
<dbReference type="AlphaFoldDB" id="W9CDR4"/>
<name>W9CDR4_SCLBF</name>
<comment type="caution">
    <text evidence="1">The sequence shown here is derived from an EMBL/GenBank/DDBJ whole genome shotgun (WGS) entry which is preliminary data.</text>
</comment>
<dbReference type="InterPro" id="IPR041078">
    <property type="entry name" value="Plavaka"/>
</dbReference>
<organism evidence="1 2">
    <name type="scientific">Sclerotinia borealis (strain F-4128)</name>
    <dbReference type="NCBI Taxonomy" id="1432307"/>
    <lineage>
        <taxon>Eukaryota</taxon>
        <taxon>Fungi</taxon>
        <taxon>Dikarya</taxon>
        <taxon>Ascomycota</taxon>
        <taxon>Pezizomycotina</taxon>
        <taxon>Leotiomycetes</taxon>
        <taxon>Helotiales</taxon>
        <taxon>Sclerotiniaceae</taxon>
        <taxon>Sclerotinia</taxon>
    </lineage>
</organism>